<gene>
    <name evidence="1" type="ORF">VN97_g4361</name>
</gene>
<dbReference type="AlphaFoldDB" id="A0AAI9TKS4"/>
<keyword evidence="2" id="KW-1185">Reference proteome</keyword>
<evidence type="ECO:0000313" key="2">
    <source>
        <dbReference type="Proteomes" id="UP001227192"/>
    </source>
</evidence>
<dbReference type="EMBL" id="LACB01000100">
    <property type="protein sequence ID" value="KAJ9488933.1"/>
    <property type="molecule type" value="Genomic_DNA"/>
</dbReference>
<reference evidence="1" key="2">
    <citation type="journal article" date="2016" name="Fungal Biol.">
        <title>Ochratoxin A production by Penicillium thymicola.</title>
        <authorList>
            <person name="Nguyen H.D.T."/>
            <person name="McMullin D.R."/>
            <person name="Ponomareva E."/>
            <person name="Riley R."/>
            <person name="Pomraning K.R."/>
            <person name="Baker S.E."/>
            <person name="Seifert K.A."/>
        </authorList>
    </citation>
    <scope>NUCLEOTIDE SEQUENCE</scope>
    <source>
        <strain evidence="1">DAOM 180753</strain>
    </source>
</reference>
<comment type="caution">
    <text evidence="1">The sequence shown here is derived from an EMBL/GenBank/DDBJ whole genome shotgun (WGS) entry which is preliminary data.</text>
</comment>
<proteinExistence type="predicted"/>
<protein>
    <submittedName>
        <fullName evidence="1">Uncharacterized protein</fullName>
    </submittedName>
</protein>
<evidence type="ECO:0000313" key="1">
    <source>
        <dbReference type="EMBL" id="KAJ9488933.1"/>
    </source>
</evidence>
<reference evidence="1" key="1">
    <citation type="submission" date="2015-06" db="EMBL/GenBank/DDBJ databases">
        <authorList>
            <person name="Nguyen H."/>
        </authorList>
    </citation>
    <scope>NUCLEOTIDE SEQUENCE</scope>
    <source>
        <strain evidence="1">DAOM 180753</strain>
    </source>
</reference>
<accession>A0AAI9TKS4</accession>
<sequence>MDLRTGLKTQPICGLGWAGLWALWALRRSTHWSGFKSPFVGGSWCLSALFSTAFYTALYHDQGLCERAPMSQWTFWPSLCLNDAWFYPVRLFDRSIQCIVNW</sequence>
<name>A0AAI9TKS4_PENTH</name>
<dbReference type="Proteomes" id="UP001227192">
    <property type="component" value="Unassembled WGS sequence"/>
</dbReference>
<organism evidence="1 2">
    <name type="scientific">Penicillium thymicola</name>
    <dbReference type="NCBI Taxonomy" id="293382"/>
    <lineage>
        <taxon>Eukaryota</taxon>
        <taxon>Fungi</taxon>
        <taxon>Dikarya</taxon>
        <taxon>Ascomycota</taxon>
        <taxon>Pezizomycotina</taxon>
        <taxon>Eurotiomycetes</taxon>
        <taxon>Eurotiomycetidae</taxon>
        <taxon>Eurotiales</taxon>
        <taxon>Aspergillaceae</taxon>
        <taxon>Penicillium</taxon>
    </lineage>
</organism>